<dbReference type="Pfam" id="PF02902">
    <property type="entry name" value="Peptidase_C48"/>
    <property type="match status" value="1"/>
</dbReference>
<gene>
    <name evidence="6" type="ORF">EV421DRAFT_1914392</name>
</gene>
<dbReference type="InterPro" id="IPR038765">
    <property type="entry name" value="Papain-like_cys_pep_sf"/>
</dbReference>
<evidence type="ECO:0000256" key="4">
    <source>
        <dbReference type="SAM" id="MobiDB-lite"/>
    </source>
</evidence>
<dbReference type="InterPro" id="IPR003653">
    <property type="entry name" value="Peptidase_C48_C"/>
</dbReference>
<evidence type="ECO:0000256" key="2">
    <source>
        <dbReference type="ARBA" id="ARBA00022670"/>
    </source>
</evidence>
<dbReference type="GO" id="GO:0019783">
    <property type="term" value="F:ubiquitin-like protein peptidase activity"/>
    <property type="evidence" value="ECO:0007669"/>
    <property type="project" value="UniProtKB-ARBA"/>
</dbReference>
<dbReference type="GO" id="GO:0008234">
    <property type="term" value="F:cysteine-type peptidase activity"/>
    <property type="evidence" value="ECO:0007669"/>
    <property type="project" value="InterPro"/>
</dbReference>
<dbReference type="AlphaFoldDB" id="A0AA39MCD0"/>
<comment type="caution">
    <text evidence="6">The sequence shown here is derived from an EMBL/GenBank/DDBJ whole genome shotgun (WGS) entry which is preliminary data.</text>
</comment>
<dbReference type="Proteomes" id="UP001175226">
    <property type="component" value="Unassembled WGS sequence"/>
</dbReference>
<evidence type="ECO:0000259" key="5">
    <source>
        <dbReference type="Pfam" id="PF02902"/>
    </source>
</evidence>
<evidence type="ECO:0000313" key="6">
    <source>
        <dbReference type="EMBL" id="KAK0429601.1"/>
    </source>
</evidence>
<sequence>MTEESPTLQCEFVPVCVLTPRLRTLTPRGAFMASPSGSTQDSLRRLLKMGSSWLDDVMVNVALQSKNAAIKAFRRVMKNSGTSDFVLPIHEDKHWVLFHLNLTSHQIICYDSLGGDEDELRDIYERLWNFIKPVTPDPERPFQFQVVQSSAHAEGFYQLWGAPPLQRRPPSPIVIHSSPKPLRRKAKSEEDEMAELASAFKRQRQSAPATNVASDVFGSRSEHREDIPRNDEDSRSEGSESDSAEGFSDMEEKEMHQETLSSDHVDVPAMRRANEQRNWALFNIPAGPTMGGGVNCDPYGESANRHVPPVLPSRTPARPNSPRAPNEHFTAVHGPAQQGSIVTGSLSGGPAGMRDFINLYISLEGTDGEERPHIDQFMVSTSTRPLCCRDGGGDDLSFREIAALDQVLSQESSHYNTPLRSCRECTETSTVIQETELSRSNLFVIYVHKTSSDVAMPTASGATLAGAPVDAAVWQTWDSTFLPTIHSLSPLFDQSYNEPFKIYLAVHLIMAIAEQITSDKKGIHMGADGRLPGILDWLSTRVGTHGLDIFSRKQKTFQRYVTFWKRVQAVATELSQAEKDGECSPTLQMIFTWQNLPLRADTLDSEPLTPQELHHVAHPLSFNAADEMFKELSNQGKKRKDVAKNVAQPPVMSSDNPSTHIVMSLSMQTVIDNVRQRPNTLPSSIGRFQGRPSILDDILPNFSFTLHPSHSKQEARLYRSLVEGLTSLLWTYVLISGHPDASWGQAVTYPPGVGVVELTSLRYEMLYAAAFPHNNPDPNSKIQFFCKVWSTPLPHDVRRVVFLPPVDDWTGSCIINVDYELSDVLEFMGKLTTDELSEFLTAMEDFGRTDYSDFEEIHLSHNWFHAEVLSAINGSVSGLLEGELLDEAEILLGAGGDSKANSSA</sequence>
<organism evidence="6 7">
    <name type="scientific">Armillaria borealis</name>
    <dbReference type="NCBI Taxonomy" id="47425"/>
    <lineage>
        <taxon>Eukaryota</taxon>
        <taxon>Fungi</taxon>
        <taxon>Dikarya</taxon>
        <taxon>Basidiomycota</taxon>
        <taxon>Agaricomycotina</taxon>
        <taxon>Agaricomycetes</taxon>
        <taxon>Agaricomycetidae</taxon>
        <taxon>Agaricales</taxon>
        <taxon>Marasmiineae</taxon>
        <taxon>Physalacriaceae</taxon>
        <taxon>Armillaria</taxon>
    </lineage>
</organism>
<feature type="region of interest" description="Disordered" evidence="4">
    <location>
        <begin position="637"/>
        <end position="657"/>
    </location>
</feature>
<protein>
    <recommendedName>
        <fullName evidence="5">Ubiquitin-like protease family profile domain-containing protein</fullName>
    </recommendedName>
</protein>
<feature type="compositionally biased region" description="Basic and acidic residues" evidence="4">
    <location>
        <begin position="220"/>
        <end position="238"/>
    </location>
</feature>
<comment type="similarity">
    <text evidence="1">Belongs to the peptidase C48 family.</text>
</comment>
<name>A0AA39MCD0_9AGAR</name>
<dbReference type="GO" id="GO:0006508">
    <property type="term" value="P:proteolysis"/>
    <property type="evidence" value="ECO:0007669"/>
    <property type="project" value="UniProtKB-KW"/>
</dbReference>
<accession>A0AA39MCD0</accession>
<dbReference type="Gene3D" id="3.40.395.10">
    <property type="entry name" value="Adenoviral Proteinase, Chain A"/>
    <property type="match status" value="1"/>
</dbReference>
<evidence type="ECO:0000256" key="1">
    <source>
        <dbReference type="ARBA" id="ARBA00005234"/>
    </source>
</evidence>
<dbReference type="SUPFAM" id="SSF54001">
    <property type="entry name" value="Cysteine proteinases"/>
    <property type="match status" value="1"/>
</dbReference>
<keyword evidence="2" id="KW-0645">Protease</keyword>
<feature type="compositionally biased region" description="Acidic residues" evidence="4">
    <location>
        <begin position="239"/>
        <end position="252"/>
    </location>
</feature>
<dbReference type="EMBL" id="JAUEPT010000230">
    <property type="protein sequence ID" value="KAK0429601.1"/>
    <property type="molecule type" value="Genomic_DNA"/>
</dbReference>
<feature type="compositionally biased region" description="Basic and acidic residues" evidence="4">
    <location>
        <begin position="253"/>
        <end position="266"/>
    </location>
</feature>
<feature type="region of interest" description="Disordered" evidence="4">
    <location>
        <begin position="306"/>
        <end position="347"/>
    </location>
</feature>
<feature type="domain" description="Ubiquitin-like protease family profile" evidence="5">
    <location>
        <begin position="86"/>
        <end position="118"/>
    </location>
</feature>
<keyword evidence="3" id="KW-0378">Hydrolase</keyword>
<evidence type="ECO:0000313" key="7">
    <source>
        <dbReference type="Proteomes" id="UP001175226"/>
    </source>
</evidence>
<keyword evidence="7" id="KW-1185">Reference proteome</keyword>
<proteinExistence type="inferred from homology"/>
<reference evidence="6" key="1">
    <citation type="submission" date="2023-06" db="EMBL/GenBank/DDBJ databases">
        <authorList>
            <consortium name="Lawrence Berkeley National Laboratory"/>
            <person name="Ahrendt S."/>
            <person name="Sahu N."/>
            <person name="Indic B."/>
            <person name="Wong-Bajracharya J."/>
            <person name="Merenyi Z."/>
            <person name="Ke H.-M."/>
            <person name="Monk M."/>
            <person name="Kocsube S."/>
            <person name="Drula E."/>
            <person name="Lipzen A."/>
            <person name="Balint B."/>
            <person name="Henrissat B."/>
            <person name="Andreopoulos B."/>
            <person name="Martin F.M."/>
            <person name="Harder C.B."/>
            <person name="Rigling D."/>
            <person name="Ford K.L."/>
            <person name="Foster G.D."/>
            <person name="Pangilinan J."/>
            <person name="Papanicolaou A."/>
            <person name="Barry K."/>
            <person name="LaButti K."/>
            <person name="Viragh M."/>
            <person name="Koriabine M."/>
            <person name="Yan M."/>
            <person name="Riley R."/>
            <person name="Champramary S."/>
            <person name="Plett K.L."/>
            <person name="Tsai I.J."/>
            <person name="Slot J."/>
            <person name="Sipos G."/>
            <person name="Plett J."/>
            <person name="Nagy L.G."/>
            <person name="Grigoriev I.V."/>
        </authorList>
    </citation>
    <scope>NUCLEOTIDE SEQUENCE</scope>
    <source>
        <strain evidence="6">FPL87.14</strain>
    </source>
</reference>
<feature type="region of interest" description="Disordered" evidence="4">
    <location>
        <begin position="168"/>
        <end position="267"/>
    </location>
</feature>
<evidence type="ECO:0000256" key="3">
    <source>
        <dbReference type="ARBA" id="ARBA00022801"/>
    </source>
</evidence>